<organism evidence="1 2">
    <name type="scientific">Nesterenkonia lutea</name>
    <dbReference type="NCBI Taxonomy" id="272919"/>
    <lineage>
        <taxon>Bacteria</taxon>
        <taxon>Bacillati</taxon>
        <taxon>Actinomycetota</taxon>
        <taxon>Actinomycetes</taxon>
        <taxon>Micrococcales</taxon>
        <taxon>Micrococcaceae</taxon>
        <taxon>Nesterenkonia</taxon>
    </lineage>
</organism>
<proteinExistence type="predicted"/>
<accession>A0ABR9JHN6</accession>
<dbReference type="EMBL" id="JADBED010000001">
    <property type="protein sequence ID" value="MBE1525436.1"/>
    <property type="molecule type" value="Genomic_DNA"/>
</dbReference>
<protein>
    <submittedName>
        <fullName evidence="1">Mrp family chromosome partitioning ATPase</fullName>
    </submittedName>
</protein>
<dbReference type="Gene3D" id="3.40.50.300">
    <property type="entry name" value="P-loop containing nucleotide triphosphate hydrolases"/>
    <property type="match status" value="1"/>
</dbReference>
<evidence type="ECO:0000313" key="1">
    <source>
        <dbReference type="EMBL" id="MBE1525436.1"/>
    </source>
</evidence>
<evidence type="ECO:0000313" key="2">
    <source>
        <dbReference type="Proteomes" id="UP000643525"/>
    </source>
</evidence>
<comment type="caution">
    <text evidence="1">The sequence shown here is derived from an EMBL/GenBank/DDBJ whole genome shotgun (WGS) entry which is preliminary data.</text>
</comment>
<dbReference type="RefSeq" id="WP_192596301.1">
    <property type="nucleotide sequence ID" value="NZ_BAAALJ010000026.1"/>
</dbReference>
<dbReference type="SUPFAM" id="SSF52540">
    <property type="entry name" value="P-loop containing nucleoside triphosphate hydrolases"/>
    <property type="match status" value="1"/>
</dbReference>
<keyword evidence="2" id="KW-1185">Reference proteome</keyword>
<sequence>MDSEARLLLITTDLQLRDDVALIAATAGAALDVRSSWRGIDAQDWTVLMCGQDSPPTHHRRTRRTLLLGRTDGDPAQEQQLWRLAAGQSGLQPVPLPAAETWLAQELGEAVLDRSPGRVVAVLGALGGAGASTVSYLAAAELAVRGASVVLLDADPAPGAGIAALGTGPGNGVGNGVDGAAAVGWEELGALDGEISAAQLGAALPVTEGIHLVTGAPGRDVRRRMLEPVACSARRAFDWVIVDAAREPETVQTLRHHLDQLLVVAPCSARGAKAARQVKHLCAELPLGLVANGLSQIGWSPPEVSDAAEVPLAGDIPEQRWLRRESELSGAYELLRSRRGAAIIGALLETLDVASPVSRA</sequence>
<gene>
    <name evidence="1" type="ORF">H4W27_002554</name>
</gene>
<dbReference type="InterPro" id="IPR027417">
    <property type="entry name" value="P-loop_NTPase"/>
</dbReference>
<dbReference type="Proteomes" id="UP000643525">
    <property type="component" value="Unassembled WGS sequence"/>
</dbReference>
<reference evidence="1 2" key="1">
    <citation type="submission" date="2020-10" db="EMBL/GenBank/DDBJ databases">
        <title>Sequencing the genomes of 1000 actinobacteria strains.</title>
        <authorList>
            <person name="Klenk H.-P."/>
        </authorList>
    </citation>
    <scope>NUCLEOTIDE SEQUENCE [LARGE SCALE GENOMIC DNA]</scope>
    <source>
        <strain evidence="1 2">DSM 15666</strain>
    </source>
</reference>
<name>A0ABR9JHN6_9MICC</name>